<evidence type="ECO:0000313" key="3">
    <source>
        <dbReference type="EMBL" id="CAE4593355.1"/>
    </source>
</evidence>
<dbReference type="EMBL" id="HBNS01009480">
    <property type="protein sequence ID" value="CAE4593351.1"/>
    <property type="molecule type" value="Transcribed_RNA"/>
</dbReference>
<protein>
    <submittedName>
        <fullName evidence="3">Uncharacterized protein</fullName>
    </submittedName>
</protein>
<name>A0A6V2CEU1_9STRA</name>
<dbReference type="EMBL" id="HBNS01009481">
    <property type="protein sequence ID" value="CAE4593353.1"/>
    <property type="molecule type" value="Transcribed_RNA"/>
</dbReference>
<dbReference type="AlphaFoldDB" id="A0A6V2CEU1"/>
<evidence type="ECO:0000313" key="2">
    <source>
        <dbReference type="EMBL" id="CAE4593353.1"/>
    </source>
</evidence>
<evidence type="ECO:0000313" key="1">
    <source>
        <dbReference type="EMBL" id="CAE4593351.1"/>
    </source>
</evidence>
<proteinExistence type="predicted"/>
<reference evidence="3" key="1">
    <citation type="submission" date="2021-01" db="EMBL/GenBank/DDBJ databases">
        <authorList>
            <person name="Corre E."/>
            <person name="Pelletier E."/>
            <person name="Niang G."/>
            <person name="Scheremetjew M."/>
            <person name="Finn R."/>
            <person name="Kale V."/>
            <person name="Holt S."/>
            <person name="Cochrane G."/>
            <person name="Meng A."/>
            <person name="Brown T."/>
            <person name="Cohen L."/>
        </authorList>
    </citation>
    <scope>NUCLEOTIDE SEQUENCE</scope>
    <source>
        <strain evidence="3">GSO104</strain>
    </source>
</reference>
<accession>A0A6V2CEU1</accession>
<dbReference type="EMBL" id="HBNS01009483">
    <property type="protein sequence ID" value="CAE4593355.1"/>
    <property type="molecule type" value="Transcribed_RNA"/>
</dbReference>
<sequence length="265" mass="30107">MAAITCHLSQNQKLCRGEHHQNPKRSCKLQFSTRTSIVGRCFFFICLIFSSVESIANSRWCFWHTADSDCGTLLKVAAAAPSAQDNTNDLEIPSSVVGVCTTEFSKQKSMKTRGGSVSPLGEAERIIEEYLCSKGTSDGKFLIQGWRWHNLSLVRDTRRLEQLTNHLLRSSSSKDDIGQKIDKASYHVIDFNMKDLDTIERNIFFPWLREKITQYASDDEVSDAFATVLDEIEKDRELLSKLGKTVVSFTSGRRSYMCFERNHTL</sequence>
<gene>
    <name evidence="1" type="ORF">DBRI00130_LOCUS7642</name>
    <name evidence="2" type="ORF">DBRI00130_LOCUS7643</name>
    <name evidence="3" type="ORF">DBRI00130_LOCUS7644</name>
</gene>
<organism evidence="3">
    <name type="scientific">Ditylum brightwellii</name>
    <dbReference type="NCBI Taxonomy" id="49249"/>
    <lineage>
        <taxon>Eukaryota</taxon>
        <taxon>Sar</taxon>
        <taxon>Stramenopiles</taxon>
        <taxon>Ochrophyta</taxon>
        <taxon>Bacillariophyta</taxon>
        <taxon>Mediophyceae</taxon>
        <taxon>Lithodesmiophycidae</taxon>
        <taxon>Lithodesmiales</taxon>
        <taxon>Lithodesmiaceae</taxon>
        <taxon>Ditylum</taxon>
    </lineage>
</organism>